<reference evidence="2 3" key="1">
    <citation type="submission" date="2021-06" db="EMBL/GenBank/DDBJ databases">
        <authorList>
            <person name="Kallberg Y."/>
            <person name="Tangrot J."/>
            <person name="Rosling A."/>
        </authorList>
    </citation>
    <scope>NUCLEOTIDE SEQUENCE [LARGE SCALE GENOMIC DNA]</scope>
    <source>
        <strain evidence="2 3">120-4 pot B 10/14</strain>
    </source>
</reference>
<evidence type="ECO:0000313" key="2">
    <source>
        <dbReference type="EMBL" id="CAG8566221.1"/>
    </source>
</evidence>
<gene>
    <name evidence="2" type="ORF">GMARGA_LOCUS5260</name>
</gene>
<evidence type="ECO:0000313" key="3">
    <source>
        <dbReference type="Proteomes" id="UP000789901"/>
    </source>
</evidence>
<proteinExistence type="predicted"/>
<keyword evidence="3" id="KW-1185">Reference proteome</keyword>
<sequence>MQGHDPTAVLCLASRETEELTPSHPTRIATKPTTTISFGPNASSLRLLEHGGNAMGEIQLQMFTK</sequence>
<organism evidence="2 3">
    <name type="scientific">Gigaspora margarita</name>
    <dbReference type="NCBI Taxonomy" id="4874"/>
    <lineage>
        <taxon>Eukaryota</taxon>
        <taxon>Fungi</taxon>
        <taxon>Fungi incertae sedis</taxon>
        <taxon>Mucoromycota</taxon>
        <taxon>Glomeromycotina</taxon>
        <taxon>Glomeromycetes</taxon>
        <taxon>Diversisporales</taxon>
        <taxon>Gigasporaceae</taxon>
        <taxon>Gigaspora</taxon>
    </lineage>
</organism>
<accession>A0ABN7UF89</accession>
<protein>
    <submittedName>
        <fullName evidence="2">28369_t:CDS:1</fullName>
    </submittedName>
</protein>
<feature type="region of interest" description="Disordered" evidence="1">
    <location>
        <begin position="17"/>
        <end position="36"/>
    </location>
</feature>
<comment type="caution">
    <text evidence="2">The sequence shown here is derived from an EMBL/GenBank/DDBJ whole genome shotgun (WGS) entry which is preliminary data.</text>
</comment>
<name>A0ABN7UF89_GIGMA</name>
<dbReference type="EMBL" id="CAJVQB010002207">
    <property type="protein sequence ID" value="CAG8566221.1"/>
    <property type="molecule type" value="Genomic_DNA"/>
</dbReference>
<dbReference type="Proteomes" id="UP000789901">
    <property type="component" value="Unassembled WGS sequence"/>
</dbReference>
<evidence type="ECO:0000256" key="1">
    <source>
        <dbReference type="SAM" id="MobiDB-lite"/>
    </source>
</evidence>